<dbReference type="InterPro" id="IPR011006">
    <property type="entry name" value="CheY-like_superfamily"/>
</dbReference>
<keyword evidence="4" id="KW-0808">Transferase</keyword>
<comment type="catalytic activity">
    <reaction evidence="1">
        <text>ATP + protein L-histidine = ADP + protein N-phospho-L-histidine.</text>
        <dbReference type="EC" id="2.7.13.3"/>
    </reaction>
</comment>
<dbReference type="Gene3D" id="3.40.50.2300">
    <property type="match status" value="1"/>
</dbReference>
<dbReference type="InterPro" id="IPR003661">
    <property type="entry name" value="HisK_dim/P_dom"/>
</dbReference>
<gene>
    <name evidence="10" type="ORF">FYJ27_06410</name>
</gene>
<dbReference type="AlphaFoldDB" id="A0A844FHC8"/>
<dbReference type="InterPro" id="IPR004358">
    <property type="entry name" value="Sig_transdc_His_kin-like_C"/>
</dbReference>
<name>A0A844FHC8_9FIRM</name>
<feature type="modified residue" description="4-aspartylphosphate" evidence="7">
    <location>
        <position position="510"/>
    </location>
</feature>
<evidence type="ECO:0000256" key="3">
    <source>
        <dbReference type="ARBA" id="ARBA00022553"/>
    </source>
</evidence>
<evidence type="ECO:0000256" key="2">
    <source>
        <dbReference type="ARBA" id="ARBA00012438"/>
    </source>
</evidence>
<dbReference type="InterPro" id="IPR005467">
    <property type="entry name" value="His_kinase_dom"/>
</dbReference>
<feature type="domain" description="Histidine kinase" evidence="8">
    <location>
        <begin position="230"/>
        <end position="443"/>
    </location>
</feature>
<dbReference type="GO" id="GO:0005886">
    <property type="term" value="C:plasma membrane"/>
    <property type="evidence" value="ECO:0007669"/>
    <property type="project" value="TreeGrafter"/>
</dbReference>
<evidence type="ECO:0000256" key="4">
    <source>
        <dbReference type="ARBA" id="ARBA00022679"/>
    </source>
</evidence>
<dbReference type="EC" id="2.7.13.3" evidence="2"/>
<keyword evidence="6" id="KW-0902">Two-component regulatory system</keyword>
<evidence type="ECO:0000259" key="9">
    <source>
        <dbReference type="PROSITE" id="PS50110"/>
    </source>
</evidence>
<dbReference type="Proteomes" id="UP000462760">
    <property type="component" value="Unassembled WGS sequence"/>
</dbReference>
<dbReference type="GO" id="GO:0009927">
    <property type="term" value="F:histidine phosphotransfer kinase activity"/>
    <property type="evidence" value="ECO:0007669"/>
    <property type="project" value="TreeGrafter"/>
</dbReference>
<dbReference type="Pfam" id="PF00512">
    <property type="entry name" value="HisKA"/>
    <property type="match status" value="1"/>
</dbReference>
<dbReference type="InterPro" id="IPR036890">
    <property type="entry name" value="HATPase_C_sf"/>
</dbReference>
<proteinExistence type="predicted"/>
<dbReference type="GO" id="GO:0000155">
    <property type="term" value="F:phosphorelay sensor kinase activity"/>
    <property type="evidence" value="ECO:0007669"/>
    <property type="project" value="InterPro"/>
</dbReference>
<dbReference type="PROSITE" id="PS50109">
    <property type="entry name" value="HIS_KIN"/>
    <property type="match status" value="1"/>
</dbReference>
<dbReference type="InterPro" id="IPR003594">
    <property type="entry name" value="HATPase_dom"/>
</dbReference>
<keyword evidence="5 10" id="KW-0418">Kinase</keyword>
<dbReference type="Gene3D" id="3.30.565.10">
    <property type="entry name" value="Histidine kinase-like ATPase, C-terminal domain"/>
    <property type="match status" value="1"/>
</dbReference>
<evidence type="ECO:0000313" key="11">
    <source>
        <dbReference type="Proteomes" id="UP000462760"/>
    </source>
</evidence>
<accession>A0A844FHC8</accession>
<evidence type="ECO:0000256" key="1">
    <source>
        <dbReference type="ARBA" id="ARBA00000085"/>
    </source>
</evidence>
<dbReference type="SMART" id="SM00388">
    <property type="entry name" value="HisKA"/>
    <property type="match status" value="1"/>
</dbReference>
<evidence type="ECO:0000256" key="5">
    <source>
        <dbReference type="ARBA" id="ARBA00022777"/>
    </source>
</evidence>
<feature type="domain" description="Response regulatory" evidence="9">
    <location>
        <begin position="461"/>
        <end position="572"/>
    </location>
</feature>
<sequence>MEEVRELEYTGKLFCGIISSNFGKKYVTPLKKLVNNVLHDEGALIYVYNEKKDKPDLKSMGKYFKIDMEEKYKNGQLTFVCSEEKFLDNGLLSLDKIIDFYEKEIDSYKEKGFEKIIVYTTRDSFYTSRVKGEELCTLHKKMKKICRQKNIMVVIKYIIDDFHEKDFLSLITLHDLFVLEDSSGGNVYTYLELIKTSLINLSIRQRQQEEYERELKRIENLKTLGELSESMSHDFNNILATIVGFSQMCLLKEKDEEVKKYLNTIYKTALDGKAMMNKIQSYIKGSYNAKKEIHGLNDLVKDSVDMIDHGVIEMDRKNTGDVKLIKELNSRKYIYCNEFEIRQVILNILLNAVDSITYDGVVKIKTYDKGEDSYIEVEDTGIGIEEDMLEKIFDPFFTTKGEHGTGLGLNIVKKVLNEHCADIKVESQVNKGSKFTIIFPSTTKEQLKVAEEEEEYKTAANILVVDDKYIVAKSIKELVSLLNMNADVETRGEKVMSRLSEKEYDLIICDYSMPYKNGIEVSQKVKKEYPNKPFILLTGFVDDIVENCDTIDYILNKPCTVEELSDTIGKALKIVDVVKNKSYNIS</sequence>
<dbReference type="Gene3D" id="1.10.287.130">
    <property type="match status" value="1"/>
</dbReference>
<evidence type="ECO:0000256" key="7">
    <source>
        <dbReference type="PROSITE-ProRule" id="PRU00169"/>
    </source>
</evidence>
<dbReference type="EMBL" id="VULR01000007">
    <property type="protein sequence ID" value="MSS43366.1"/>
    <property type="molecule type" value="Genomic_DNA"/>
</dbReference>
<dbReference type="SUPFAM" id="SSF55874">
    <property type="entry name" value="ATPase domain of HSP90 chaperone/DNA topoisomerase II/histidine kinase"/>
    <property type="match status" value="1"/>
</dbReference>
<protein>
    <recommendedName>
        <fullName evidence="2">histidine kinase</fullName>
        <ecNumber evidence="2">2.7.13.3</ecNumber>
    </recommendedName>
</protein>
<dbReference type="OrthoDB" id="9784397at2"/>
<evidence type="ECO:0000259" key="8">
    <source>
        <dbReference type="PROSITE" id="PS50109"/>
    </source>
</evidence>
<keyword evidence="3 7" id="KW-0597">Phosphoprotein</keyword>
<organism evidence="10 11">
    <name type="scientific">Anaerosalibacter bizertensis</name>
    <dbReference type="NCBI Taxonomy" id="932217"/>
    <lineage>
        <taxon>Bacteria</taxon>
        <taxon>Bacillati</taxon>
        <taxon>Bacillota</taxon>
        <taxon>Tissierellia</taxon>
        <taxon>Tissierellales</taxon>
        <taxon>Sporanaerobacteraceae</taxon>
        <taxon>Anaerosalibacter</taxon>
    </lineage>
</organism>
<dbReference type="SUPFAM" id="SSF47384">
    <property type="entry name" value="Homodimeric domain of signal transducing histidine kinase"/>
    <property type="match status" value="1"/>
</dbReference>
<dbReference type="SMART" id="SM00448">
    <property type="entry name" value="REC"/>
    <property type="match status" value="1"/>
</dbReference>
<dbReference type="InterPro" id="IPR036097">
    <property type="entry name" value="HisK_dim/P_sf"/>
</dbReference>
<dbReference type="Pfam" id="PF00072">
    <property type="entry name" value="Response_reg"/>
    <property type="match status" value="1"/>
</dbReference>
<dbReference type="PANTHER" id="PTHR43047:SF72">
    <property type="entry name" value="OSMOSENSING HISTIDINE PROTEIN KINASE SLN1"/>
    <property type="match status" value="1"/>
</dbReference>
<evidence type="ECO:0000256" key="6">
    <source>
        <dbReference type="ARBA" id="ARBA00023012"/>
    </source>
</evidence>
<comment type="caution">
    <text evidence="10">The sequence shown here is derived from an EMBL/GenBank/DDBJ whole genome shotgun (WGS) entry which is preliminary data.</text>
</comment>
<dbReference type="SUPFAM" id="SSF52172">
    <property type="entry name" value="CheY-like"/>
    <property type="match status" value="1"/>
</dbReference>
<dbReference type="InterPro" id="IPR001789">
    <property type="entry name" value="Sig_transdc_resp-reg_receiver"/>
</dbReference>
<dbReference type="PANTHER" id="PTHR43047">
    <property type="entry name" value="TWO-COMPONENT HISTIDINE PROTEIN KINASE"/>
    <property type="match status" value="1"/>
</dbReference>
<dbReference type="PROSITE" id="PS50110">
    <property type="entry name" value="RESPONSE_REGULATORY"/>
    <property type="match status" value="1"/>
</dbReference>
<evidence type="ECO:0000313" key="10">
    <source>
        <dbReference type="EMBL" id="MSS43366.1"/>
    </source>
</evidence>
<dbReference type="Pfam" id="PF02518">
    <property type="entry name" value="HATPase_c"/>
    <property type="match status" value="1"/>
</dbReference>
<dbReference type="PRINTS" id="PR00344">
    <property type="entry name" value="BCTRLSENSOR"/>
</dbReference>
<dbReference type="SMART" id="SM00387">
    <property type="entry name" value="HATPase_c"/>
    <property type="match status" value="1"/>
</dbReference>
<reference evidence="10 11" key="1">
    <citation type="submission" date="2019-08" db="EMBL/GenBank/DDBJ databases">
        <title>In-depth cultivation of the pig gut microbiome towards novel bacterial diversity and tailored functional studies.</title>
        <authorList>
            <person name="Wylensek D."/>
            <person name="Hitch T.C.A."/>
            <person name="Clavel T."/>
        </authorList>
    </citation>
    <scope>NUCLEOTIDE SEQUENCE [LARGE SCALE GENOMIC DNA]</scope>
    <source>
        <strain evidence="10 11">Med78-601-WT-4W-RMD-3</strain>
    </source>
</reference>
<dbReference type="RefSeq" id="WP_154484049.1">
    <property type="nucleotide sequence ID" value="NZ_VULR01000007.1"/>
</dbReference>